<dbReference type="PROSITE" id="PS50893">
    <property type="entry name" value="ABC_TRANSPORTER_2"/>
    <property type="match status" value="2"/>
</dbReference>
<evidence type="ECO:0000313" key="6">
    <source>
        <dbReference type="EMBL" id="ANB18819.1"/>
    </source>
</evidence>
<dbReference type="PANTHER" id="PTHR19211">
    <property type="entry name" value="ATP-BINDING TRANSPORT PROTEIN-RELATED"/>
    <property type="match status" value="1"/>
</dbReference>
<dbReference type="InterPro" id="IPR050611">
    <property type="entry name" value="ABCF"/>
</dbReference>
<dbReference type="PANTHER" id="PTHR19211:SF6">
    <property type="entry name" value="BLL7188 PROTEIN"/>
    <property type="match status" value="1"/>
</dbReference>
<reference evidence="6 7" key="1">
    <citation type="submission" date="2016-04" db="EMBL/GenBank/DDBJ databases">
        <title>Complete genome sequence of Dokdonella koreensis DS-123T.</title>
        <authorList>
            <person name="Kim J.F."/>
            <person name="Lee H."/>
            <person name="Kwak M.-J."/>
        </authorList>
    </citation>
    <scope>NUCLEOTIDE SEQUENCE [LARGE SCALE GENOMIC DNA]</scope>
    <source>
        <strain evidence="6 7">DS-123</strain>
    </source>
</reference>
<evidence type="ECO:0000256" key="3">
    <source>
        <dbReference type="ARBA" id="ARBA00022840"/>
    </source>
</evidence>
<keyword evidence="1" id="KW-0677">Repeat</keyword>
<keyword evidence="2" id="KW-0547">Nucleotide-binding</keyword>
<protein>
    <submittedName>
        <fullName evidence="6">ABC-type transporter</fullName>
    </submittedName>
</protein>
<dbReference type="RefSeq" id="WP_067648823.1">
    <property type="nucleotide sequence ID" value="NZ_CP015249.1"/>
</dbReference>
<dbReference type="STRING" id="1300342.I596_2825"/>
<accession>A0A160DW49</accession>
<feature type="domain" description="ABC transporter" evidence="5">
    <location>
        <begin position="339"/>
        <end position="536"/>
    </location>
</feature>
<evidence type="ECO:0000256" key="2">
    <source>
        <dbReference type="ARBA" id="ARBA00022741"/>
    </source>
</evidence>
<dbReference type="InterPro" id="IPR027417">
    <property type="entry name" value="P-loop_NTPase"/>
</dbReference>
<dbReference type="PATRIC" id="fig|1300342.3.peg.2751"/>
<dbReference type="FunFam" id="3.40.50.300:FF:001320">
    <property type="entry name" value="Heme ABC transporter ATP-binding protein"/>
    <property type="match status" value="1"/>
</dbReference>
<feature type="domain" description="ABC transporter" evidence="5">
    <location>
        <begin position="6"/>
        <end position="239"/>
    </location>
</feature>
<dbReference type="CDD" id="cd03221">
    <property type="entry name" value="ABCF_EF-3"/>
    <property type="match status" value="1"/>
</dbReference>
<dbReference type="OrthoDB" id="9808609at2"/>
<dbReference type="KEGG" id="dko:I596_2825"/>
<evidence type="ECO:0000256" key="1">
    <source>
        <dbReference type="ARBA" id="ARBA00022737"/>
    </source>
</evidence>
<dbReference type="GO" id="GO:0005524">
    <property type="term" value="F:ATP binding"/>
    <property type="evidence" value="ECO:0007669"/>
    <property type="project" value="UniProtKB-KW"/>
</dbReference>
<dbReference type="SUPFAM" id="SSF52540">
    <property type="entry name" value="P-loop containing nucleoside triphosphate hydrolases"/>
    <property type="match status" value="2"/>
</dbReference>
<dbReference type="GO" id="GO:0016887">
    <property type="term" value="F:ATP hydrolysis activity"/>
    <property type="evidence" value="ECO:0007669"/>
    <property type="project" value="InterPro"/>
</dbReference>
<dbReference type="Proteomes" id="UP000076830">
    <property type="component" value="Chromosome"/>
</dbReference>
<dbReference type="InterPro" id="IPR003593">
    <property type="entry name" value="AAA+_ATPase"/>
</dbReference>
<feature type="compositionally biased region" description="Basic and acidic residues" evidence="4">
    <location>
        <begin position="242"/>
        <end position="275"/>
    </location>
</feature>
<evidence type="ECO:0000259" key="5">
    <source>
        <dbReference type="PROSITE" id="PS50893"/>
    </source>
</evidence>
<name>A0A160DW49_9GAMM</name>
<dbReference type="Pfam" id="PF00005">
    <property type="entry name" value="ABC_tran"/>
    <property type="match status" value="2"/>
</dbReference>
<proteinExistence type="predicted"/>
<gene>
    <name evidence="6" type="ORF">I596_2825</name>
</gene>
<dbReference type="InterPro" id="IPR003439">
    <property type="entry name" value="ABC_transporter-like_ATP-bd"/>
</dbReference>
<sequence>MANPFLALESASYVLPDGRLLFSGLTEQFDLRPTGLVGRNGVGKSVLARLLAGQLQPSAGRCLRSGSAYYLPQHLPFDAAATVADLAGVAATVAALGRIEAGSAAAADFEAVGERWDVRQRLAQALDQGGLGHLDAHTPAHTLSGGQVLRVMLAGAFVSDADFLILDEPSNHLDRSGRAALAEHMQCWTRGLLLVSHDRALLDRMTRTVELSSLGLKSYGGGYAFYAQHKAAERAGALAQLDRQKGEQRREERALRAQRERQDRRQARGDRHGREANQAPILLGRRKERSESTAGKLRLQQAAARDALAARVREAARQVEQDAPIALHAPAADAGPRRVAVLDAAVLPFGPSALRQIDWILTGGQRVGVVGPNGCGKSTLLKLVAGRLAPAAGRCERAVATAYLDQSLADLDPQRTALEHLRAANDREAEDVLRTRLAQAGLDARTIHVPTGALSGGERLKAALACAIHADPPAQLLLLDEPSNHLDLAAVEALEVMLRQYPGTLVVVSHDDRFLDQLALTTRLAATPHGWRLAPW</sequence>
<dbReference type="SMART" id="SM00382">
    <property type="entry name" value="AAA"/>
    <property type="match status" value="2"/>
</dbReference>
<keyword evidence="3" id="KW-0067">ATP-binding</keyword>
<dbReference type="Gene3D" id="3.40.50.300">
    <property type="entry name" value="P-loop containing nucleotide triphosphate hydrolases"/>
    <property type="match status" value="2"/>
</dbReference>
<dbReference type="AlphaFoldDB" id="A0A160DW49"/>
<dbReference type="EMBL" id="CP015249">
    <property type="protein sequence ID" value="ANB18819.1"/>
    <property type="molecule type" value="Genomic_DNA"/>
</dbReference>
<organism evidence="6 7">
    <name type="scientific">Dokdonella koreensis DS-123</name>
    <dbReference type="NCBI Taxonomy" id="1300342"/>
    <lineage>
        <taxon>Bacteria</taxon>
        <taxon>Pseudomonadati</taxon>
        <taxon>Pseudomonadota</taxon>
        <taxon>Gammaproteobacteria</taxon>
        <taxon>Lysobacterales</taxon>
        <taxon>Rhodanobacteraceae</taxon>
        <taxon>Dokdonella</taxon>
    </lineage>
</organism>
<evidence type="ECO:0000313" key="7">
    <source>
        <dbReference type="Proteomes" id="UP000076830"/>
    </source>
</evidence>
<feature type="region of interest" description="Disordered" evidence="4">
    <location>
        <begin position="239"/>
        <end position="297"/>
    </location>
</feature>
<evidence type="ECO:0000256" key="4">
    <source>
        <dbReference type="SAM" id="MobiDB-lite"/>
    </source>
</evidence>
<keyword evidence="7" id="KW-1185">Reference proteome</keyword>